<keyword evidence="3" id="KW-1185">Reference proteome</keyword>
<evidence type="ECO:0000313" key="3">
    <source>
        <dbReference type="Proteomes" id="UP000646426"/>
    </source>
</evidence>
<feature type="chain" id="PRO_5037986669" description="Lectin" evidence="1">
    <location>
        <begin position="21"/>
        <end position="216"/>
    </location>
</feature>
<comment type="caution">
    <text evidence="2">The sequence shown here is derived from an EMBL/GenBank/DDBJ whole genome shotgun (WGS) entry which is preliminary data.</text>
</comment>
<gene>
    <name evidence="2" type="ORF">GCM10007067_25060</name>
</gene>
<sequence length="216" mass="22778">MPVRPLSVLLSIPLLCALVACDREPANDAPAEVPAATAAAPAPASTADTVSAADGANASLPIASDAIAYFGFKTAPFGSDEKMLRAAWDGELTTKGPPQVDGCYYLYPTNASMAPGRYRIGFMMDGSAFRRIDVDDASLVAPGGGRIGMSTHEIAKLYAQRLEVQPHKYVDGANYLRVPDAGGSGQVLLFETDVEGRVTKWRIGQPPQVDYVEGCA</sequence>
<dbReference type="AlphaFoldDB" id="A0A918T471"/>
<proteinExistence type="predicted"/>
<dbReference type="PROSITE" id="PS51257">
    <property type="entry name" value="PROKAR_LIPOPROTEIN"/>
    <property type="match status" value="1"/>
</dbReference>
<feature type="signal peptide" evidence="1">
    <location>
        <begin position="1"/>
        <end position="20"/>
    </location>
</feature>
<accession>A0A918T471</accession>
<protein>
    <recommendedName>
        <fullName evidence="4">Lectin</fullName>
    </recommendedName>
</protein>
<dbReference type="RefSeq" id="WP_189457066.1">
    <property type="nucleotide sequence ID" value="NZ_BMYD01000004.1"/>
</dbReference>
<name>A0A918T471_9GAMM</name>
<evidence type="ECO:0000256" key="1">
    <source>
        <dbReference type="SAM" id="SignalP"/>
    </source>
</evidence>
<dbReference type="Proteomes" id="UP000646426">
    <property type="component" value="Unassembled WGS sequence"/>
</dbReference>
<evidence type="ECO:0008006" key="4">
    <source>
        <dbReference type="Google" id="ProtNLM"/>
    </source>
</evidence>
<reference evidence="2" key="1">
    <citation type="journal article" date="2014" name="Int. J. Syst. Evol. Microbiol.">
        <title>Complete genome sequence of Corynebacterium casei LMG S-19264T (=DSM 44701T), isolated from a smear-ripened cheese.</title>
        <authorList>
            <consortium name="US DOE Joint Genome Institute (JGI-PGF)"/>
            <person name="Walter F."/>
            <person name="Albersmeier A."/>
            <person name="Kalinowski J."/>
            <person name="Ruckert C."/>
        </authorList>
    </citation>
    <scope>NUCLEOTIDE SEQUENCE</scope>
    <source>
        <strain evidence="2">KCTC 23077</strain>
    </source>
</reference>
<evidence type="ECO:0000313" key="2">
    <source>
        <dbReference type="EMBL" id="GHA85996.1"/>
    </source>
</evidence>
<organism evidence="2 3">
    <name type="scientific">Cognatilysobacter bugurensis</name>
    <dbReference type="NCBI Taxonomy" id="543356"/>
    <lineage>
        <taxon>Bacteria</taxon>
        <taxon>Pseudomonadati</taxon>
        <taxon>Pseudomonadota</taxon>
        <taxon>Gammaproteobacteria</taxon>
        <taxon>Lysobacterales</taxon>
        <taxon>Lysobacteraceae</taxon>
        <taxon>Cognatilysobacter</taxon>
    </lineage>
</organism>
<dbReference type="EMBL" id="BMYD01000004">
    <property type="protein sequence ID" value="GHA85996.1"/>
    <property type="molecule type" value="Genomic_DNA"/>
</dbReference>
<reference evidence="2" key="2">
    <citation type="submission" date="2020-09" db="EMBL/GenBank/DDBJ databases">
        <authorList>
            <person name="Sun Q."/>
            <person name="Kim S."/>
        </authorList>
    </citation>
    <scope>NUCLEOTIDE SEQUENCE</scope>
    <source>
        <strain evidence="2">KCTC 23077</strain>
    </source>
</reference>
<keyword evidence="1" id="KW-0732">Signal</keyword>